<dbReference type="Gene3D" id="3.30.420.10">
    <property type="entry name" value="Ribonuclease H-like superfamily/Ribonuclease H"/>
    <property type="match status" value="1"/>
</dbReference>
<evidence type="ECO:0000313" key="2">
    <source>
        <dbReference type="EMBL" id="CAH1422442.1"/>
    </source>
</evidence>
<dbReference type="GO" id="GO:0006261">
    <property type="term" value="P:DNA-templated DNA replication"/>
    <property type="evidence" value="ECO:0007669"/>
    <property type="project" value="InterPro"/>
</dbReference>
<evidence type="ECO:0000313" key="3">
    <source>
        <dbReference type="Proteomes" id="UP001157418"/>
    </source>
</evidence>
<dbReference type="Gene3D" id="3.30.70.370">
    <property type="match status" value="1"/>
</dbReference>
<organism evidence="2 3">
    <name type="scientific">Lactuca virosa</name>
    <dbReference type="NCBI Taxonomy" id="75947"/>
    <lineage>
        <taxon>Eukaryota</taxon>
        <taxon>Viridiplantae</taxon>
        <taxon>Streptophyta</taxon>
        <taxon>Embryophyta</taxon>
        <taxon>Tracheophyta</taxon>
        <taxon>Spermatophyta</taxon>
        <taxon>Magnoliopsida</taxon>
        <taxon>eudicotyledons</taxon>
        <taxon>Gunneridae</taxon>
        <taxon>Pentapetalae</taxon>
        <taxon>asterids</taxon>
        <taxon>campanulids</taxon>
        <taxon>Asterales</taxon>
        <taxon>Asteraceae</taxon>
        <taxon>Cichorioideae</taxon>
        <taxon>Cichorieae</taxon>
        <taxon>Lactucinae</taxon>
        <taxon>Lactuca</taxon>
    </lineage>
</organism>
<dbReference type="PANTHER" id="PTHR10133:SF62">
    <property type="entry name" value="DNA POLYMERASE THETA"/>
    <property type="match status" value="1"/>
</dbReference>
<feature type="domain" description="DNA-directed DNA polymerase family A palm" evidence="1">
    <location>
        <begin position="283"/>
        <end position="448"/>
    </location>
</feature>
<dbReference type="GO" id="GO:0003887">
    <property type="term" value="F:DNA-directed DNA polymerase activity"/>
    <property type="evidence" value="ECO:0007669"/>
    <property type="project" value="InterPro"/>
</dbReference>
<dbReference type="SUPFAM" id="SSF56672">
    <property type="entry name" value="DNA/RNA polymerases"/>
    <property type="match status" value="1"/>
</dbReference>
<dbReference type="PRINTS" id="PR00868">
    <property type="entry name" value="DNAPOLI"/>
</dbReference>
<dbReference type="SMART" id="SM00482">
    <property type="entry name" value="POLAc"/>
    <property type="match status" value="1"/>
</dbReference>
<dbReference type="GO" id="GO:0003677">
    <property type="term" value="F:DNA binding"/>
    <property type="evidence" value="ECO:0007669"/>
    <property type="project" value="InterPro"/>
</dbReference>
<dbReference type="InterPro" id="IPR002298">
    <property type="entry name" value="DNA_polymerase_A"/>
</dbReference>
<dbReference type="CDD" id="cd08638">
    <property type="entry name" value="DNA_pol_A_theta"/>
    <property type="match status" value="1"/>
</dbReference>
<dbReference type="Gene3D" id="1.10.150.20">
    <property type="entry name" value="5' to 3' exonuclease, C-terminal subdomain"/>
    <property type="match status" value="1"/>
</dbReference>
<dbReference type="Pfam" id="PF00476">
    <property type="entry name" value="DNA_pol_A"/>
    <property type="match status" value="1"/>
</dbReference>
<dbReference type="Gene3D" id="1.20.1060.10">
    <property type="entry name" value="Taq DNA Polymerase, Chain T, domain 4"/>
    <property type="match status" value="1"/>
</dbReference>
<dbReference type="InterPro" id="IPR043502">
    <property type="entry name" value="DNA/RNA_pol_sf"/>
</dbReference>
<keyword evidence="3" id="KW-1185">Reference proteome</keyword>
<dbReference type="EMBL" id="CAKMRJ010001112">
    <property type="protein sequence ID" value="CAH1422442.1"/>
    <property type="molecule type" value="Genomic_DNA"/>
</dbReference>
<dbReference type="InterPro" id="IPR036397">
    <property type="entry name" value="RNaseH_sf"/>
</dbReference>
<dbReference type="PANTHER" id="PTHR10133">
    <property type="entry name" value="DNA POLYMERASE I"/>
    <property type="match status" value="1"/>
</dbReference>
<evidence type="ECO:0000259" key="1">
    <source>
        <dbReference type="SMART" id="SM00482"/>
    </source>
</evidence>
<proteinExistence type="predicted"/>
<gene>
    <name evidence="2" type="ORF">LVIROSA_LOCUS9773</name>
</gene>
<reference evidence="2 3" key="1">
    <citation type="submission" date="2022-01" db="EMBL/GenBank/DDBJ databases">
        <authorList>
            <person name="Xiong W."/>
            <person name="Schranz E."/>
        </authorList>
    </citation>
    <scope>NUCLEOTIDE SEQUENCE [LARGE SCALE GENOMIC DNA]</scope>
</reference>
<dbReference type="AlphaFoldDB" id="A0AAU9M6T6"/>
<dbReference type="Proteomes" id="UP001157418">
    <property type="component" value="Unassembled WGS sequence"/>
</dbReference>
<dbReference type="GO" id="GO:0006302">
    <property type="term" value="P:double-strand break repair"/>
    <property type="evidence" value="ECO:0007669"/>
    <property type="project" value="TreeGrafter"/>
</dbReference>
<name>A0AAU9M6T6_9ASTR</name>
<dbReference type="InterPro" id="IPR001098">
    <property type="entry name" value="DNA-dir_DNA_pol_A_palm_dom"/>
</dbReference>
<protein>
    <recommendedName>
        <fullName evidence="1">DNA-directed DNA polymerase family A palm domain-containing protein</fullName>
    </recommendedName>
</protein>
<sequence length="448" mass="50505">MINELLPTTACVCYIACRKDTIRELTYANKTSRQVCRLIYCFNSKYDYIAYIDYVESLDALLLLFRHVHNSCSMKCSHELRVHFYCGSASRSTYCTYSSAASFFLKFPAGLVVPEYIISVARNGCCKRAAQTRALSSVLLKLLTSEKLLEPLVTIEMPLVNVLSDMEVFGIGVDMEGRLKLPVREGYKGKQHPSTDKHCLELLRFEHPIVPVIKEHRTLAKLLNCTLGSICSLSKLSMKTQRYTLHGHWLQTSTATGRLSMEDPNLQCVEHMVEFKIDSNDSDMELYKENWLLVTADYSQIELRLMAHFSKDQSLIDLLTKPLGDVFNMITAKWSGKEESLVGPKGRDQTKRLIYGILYGMGADDARDKIQSFKRSFPGVASWLIDAVAICHKKGYVETLMGRKRFLAKVKFGNSEEKSKASICQGSVADIIKVAMITIHVVIGEGVD</sequence>
<comment type="caution">
    <text evidence="2">The sequence shown here is derived from an EMBL/GenBank/DDBJ whole genome shotgun (WGS) entry which is preliminary data.</text>
</comment>
<accession>A0AAU9M6T6</accession>